<dbReference type="GO" id="GO:0000049">
    <property type="term" value="F:tRNA binding"/>
    <property type="evidence" value="ECO:0007669"/>
    <property type="project" value="UniProtKB-UniRule"/>
</dbReference>
<dbReference type="GO" id="GO:0106026">
    <property type="term" value="F:Gly-tRNA(Ala) deacylase activity"/>
    <property type="evidence" value="ECO:0007669"/>
    <property type="project" value="UniProtKB-UniRule"/>
</dbReference>
<dbReference type="SUPFAM" id="SSF69500">
    <property type="entry name" value="DTD-like"/>
    <property type="match status" value="1"/>
</dbReference>
<sequence>MKFVIQRVNEASVKVDGNIIGQINKGFLVLIGVGQDDTKEIADKMVKKLLGLRIFDDENDKINLSLTDVGGELLLISQFTLYANCKKGYRPSFIEAGAPDMANDMYEYIISQCRAAGFHVETGEFGADMKVSLQNDGPFTIVLDSKEIC</sequence>
<comment type="domain">
    <text evidence="2">A Gly-cisPro motif from one monomer fits into the active site of the other monomer to allow specific chiral rejection of L-amino acids.</text>
</comment>
<dbReference type="EMBL" id="PDYH01000033">
    <property type="protein sequence ID" value="PHU39827.1"/>
    <property type="molecule type" value="Genomic_DNA"/>
</dbReference>
<name>A0A2G3E9C3_9FIRM</name>
<keyword evidence="2" id="KW-0694">RNA-binding</keyword>
<evidence type="ECO:0000256" key="2">
    <source>
        <dbReference type="HAMAP-Rule" id="MF_00518"/>
    </source>
</evidence>
<comment type="catalytic activity">
    <reaction evidence="2">
        <text>a D-aminoacyl-tRNA + H2O = a tRNA + a D-alpha-amino acid + H(+)</text>
        <dbReference type="Rhea" id="RHEA:13953"/>
        <dbReference type="Rhea" id="RHEA-COMP:10123"/>
        <dbReference type="Rhea" id="RHEA-COMP:10124"/>
        <dbReference type="ChEBI" id="CHEBI:15377"/>
        <dbReference type="ChEBI" id="CHEBI:15378"/>
        <dbReference type="ChEBI" id="CHEBI:59871"/>
        <dbReference type="ChEBI" id="CHEBI:78442"/>
        <dbReference type="ChEBI" id="CHEBI:79333"/>
        <dbReference type="EC" id="3.1.1.96"/>
    </reaction>
</comment>
<dbReference type="AlphaFoldDB" id="A0A2G3E9C3"/>
<proteinExistence type="inferred from homology"/>
<evidence type="ECO:0000313" key="3">
    <source>
        <dbReference type="EMBL" id="PHU39827.1"/>
    </source>
</evidence>
<protein>
    <recommendedName>
        <fullName evidence="2">D-aminoacyl-tRNA deacylase</fullName>
        <shortName evidence="2">DTD</shortName>
        <ecNumber evidence="2">3.1.1.96</ecNumber>
    </recommendedName>
    <alternativeName>
        <fullName evidence="2">Gly-tRNA(Ala) deacylase</fullName>
        <ecNumber evidence="2">3.1.1.-</ecNumber>
    </alternativeName>
</protein>
<keyword evidence="2" id="KW-0963">Cytoplasm</keyword>
<dbReference type="HAMAP" id="MF_00518">
    <property type="entry name" value="Deacylase_Dtd"/>
    <property type="match status" value="1"/>
</dbReference>
<evidence type="ECO:0000256" key="1">
    <source>
        <dbReference type="ARBA" id="ARBA00009673"/>
    </source>
</evidence>
<dbReference type="PANTHER" id="PTHR10472">
    <property type="entry name" value="D-TYROSYL-TRNA TYR DEACYLASE"/>
    <property type="match status" value="1"/>
</dbReference>
<dbReference type="GO" id="GO:0043908">
    <property type="term" value="F:Ser(Gly)-tRNA(Ala) hydrolase activity"/>
    <property type="evidence" value="ECO:0007669"/>
    <property type="project" value="UniProtKB-UniRule"/>
</dbReference>
<dbReference type="CDD" id="cd00563">
    <property type="entry name" value="Dtyr_deacylase"/>
    <property type="match status" value="1"/>
</dbReference>
<dbReference type="InterPro" id="IPR003732">
    <property type="entry name" value="Daa-tRNA_deacyls_DTD"/>
</dbReference>
<dbReference type="STRING" id="46206.SAMN02910377_01830"/>
<reference evidence="3" key="1">
    <citation type="submission" date="2017-10" db="EMBL/GenBank/DDBJ databases">
        <title>Resolving the taxonomy of Roseburia spp., Eubacterium rectale and Agathobacter spp. through phylogenomic analysis.</title>
        <authorList>
            <person name="Sheridan P.O."/>
            <person name="Walker A.W."/>
            <person name="Duncan S.H."/>
            <person name="Scott K.P."/>
            <person name="Toole P.W.O."/>
            <person name="Luis P."/>
            <person name="Flint H.J."/>
        </authorList>
    </citation>
    <scope>NUCLEOTIDE SEQUENCE [LARGE SCALE GENOMIC DNA]</scope>
    <source>
        <strain evidence="3">JK10</strain>
    </source>
</reference>
<dbReference type="FunFam" id="3.50.80.10:FF:000001">
    <property type="entry name" value="D-aminoacyl-tRNA deacylase"/>
    <property type="match status" value="1"/>
</dbReference>
<keyword evidence="2" id="KW-0378">Hydrolase</keyword>
<dbReference type="GO" id="GO:0019478">
    <property type="term" value="P:D-amino acid catabolic process"/>
    <property type="evidence" value="ECO:0007669"/>
    <property type="project" value="UniProtKB-UniRule"/>
</dbReference>
<gene>
    <name evidence="2" type="primary">dtd</name>
    <name evidence="3" type="ORF">CSX00_07890</name>
</gene>
<dbReference type="Proteomes" id="UP000224317">
    <property type="component" value="Unassembled WGS sequence"/>
</dbReference>
<dbReference type="Gene3D" id="3.50.80.10">
    <property type="entry name" value="D-tyrosyl-tRNA(Tyr) deacylase"/>
    <property type="match status" value="1"/>
</dbReference>
<dbReference type="GO" id="GO:0051500">
    <property type="term" value="F:D-tyrosyl-tRNA(Tyr) deacylase activity"/>
    <property type="evidence" value="ECO:0007669"/>
    <property type="project" value="TreeGrafter"/>
</dbReference>
<dbReference type="InterPro" id="IPR023509">
    <property type="entry name" value="DTD-like_sf"/>
</dbReference>
<dbReference type="Pfam" id="PF02580">
    <property type="entry name" value="Tyr_Deacylase"/>
    <property type="match status" value="1"/>
</dbReference>
<dbReference type="RefSeq" id="WP_090150219.1">
    <property type="nucleotide sequence ID" value="NZ_PDYH01000033.1"/>
</dbReference>
<dbReference type="EC" id="3.1.1.-" evidence="2"/>
<comment type="subcellular location">
    <subcellularLocation>
        <location evidence="2">Cytoplasm</location>
    </subcellularLocation>
</comment>
<comment type="catalytic activity">
    <reaction evidence="2">
        <text>glycyl-tRNA(Ala) + H2O = tRNA(Ala) + glycine + H(+)</text>
        <dbReference type="Rhea" id="RHEA:53744"/>
        <dbReference type="Rhea" id="RHEA-COMP:9657"/>
        <dbReference type="Rhea" id="RHEA-COMP:13640"/>
        <dbReference type="ChEBI" id="CHEBI:15377"/>
        <dbReference type="ChEBI" id="CHEBI:15378"/>
        <dbReference type="ChEBI" id="CHEBI:57305"/>
        <dbReference type="ChEBI" id="CHEBI:78442"/>
        <dbReference type="ChEBI" id="CHEBI:78522"/>
    </reaction>
</comment>
<evidence type="ECO:0000313" key="4">
    <source>
        <dbReference type="Proteomes" id="UP000224317"/>
    </source>
</evidence>
<keyword evidence="2" id="KW-0820">tRNA-binding</keyword>
<comment type="function">
    <text evidence="2">An aminoacyl-tRNA editing enzyme that deacylates mischarged D-aminoacyl-tRNAs. Also deacylates mischarged glycyl-tRNA(Ala), protecting cells against glycine mischarging by AlaRS. Acts via tRNA-based rather than protein-based catalysis; rejects L-amino acids rather than detecting D-amino acids in the active site. By recycling D-aminoacyl-tRNA to D-amino acids and free tRNA molecules, this enzyme counteracts the toxicity associated with the formation of D-aminoacyl-tRNA entities in vivo and helps enforce protein L-homochirality.</text>
</comment>
<comment type="caution">
    <text evidence="3">The sequence shown here is derived from an EMBL/GenBank/DDBJ whole genome shotgun (WGS) entry which is preliminary data.</text>
</comment>
<comment type="subunit">
    <text evidence="2">Homodimer.</text>
</comment>
<comment type="similarity">
    <text evidence="1 2">Belongs to the DTD family.</text>
</comment>
<feature type="short sequence motif" description="Gly-cisPro motif, important for rejection of L-amino acids" evidence="2">
    <location>
        <begin position="137"/>
        <end position="138"/>
    </location>
</feature>
<dbReference type="NCBIfam" id="TIGR00256">
    <property type="entry name" value="D-aminoacyl-tRNA deacylase"/>
    <property type="match status" value="1"/>
</dbReference>
<keyword evidence="4" id="KW-1185">Reference proteome</keyword>
<dbReference type="EC" id="3.1.1.96" evidence="2"/>
<accession>A0A2G3E9C3</accession>
<organism evidence="3 4">
    <name type="scientific">Pseudobutyrivibrio ruminis</name>
    <dbReference type="NCBI Taxonomy" id="46206"/>
    <lineage>
        <taxon>Bacteria</taxon>
        <taxon>Bacillati</taxon>
        <taxon>Bacillota</taxon>
        <taxon>Clostridia</taxon>
        <taxon>Lachnospirales</taxon>
        <taxon>Lachnospiraceae</taxon>
        <taxon>Pseudobutyrivibrio</taxon>
    </lineage>
</organism>
<dbReference type="PANTHER" id="PTHR10472:SF5">
    <property type="entry name" value="D-AMINOACYL-TRNA DEACYLASE 1"/>
    <property type="match status" value="1"/>
</dbReference>
<dbReference type="GO" id="GO:0005737">
    <property type="term" value="C:cytoplasm"/>
    <property type="evidence" value="ECO:0007669"/>
    <property type="project" value="UniProtKB-SubCell"/>
</dbReference>